<evidence type="ECO:0000313" key="2">
    <source>
        <dbReference type="EMBL" id="QDS97881.1"/>
    </source>
</evidence>
<dbReference type="Proteomes" id="UP000319852">
    <property type="component" value="Chromosome"/>
</dbReference>
<keyword evidence="3" id="KW-1185">Reference proteome</keyword>
<feature type="signal peptide" evidence="1">
    <location>
        <begin position="1"/>
        <end position="21"/>
    </location>
</feature>
<dbReference type="KEGG" id="amob:HG15A2_11490"/>
<organism evidence="2 3">
    <name type="scientific">Adhaeretor mobilis</name>
    <dbReference type="NCBI Taxonomy" id="1930276"/>
    <lineage>
        <taxon>Bacteria</taxon>
        <taxon>Pseudomonadati</taxon>
        <taxon>Planctomycetota</taxon>
        <taxon>Planctomycetia</taxon>
        <taxon>Pirellulales</taxon>
        <taxon>Lacipirellulaceae</taxon>
        <taxon>Adhaeretor</taxon>
    </lineage>
</organism>
<dbReference type="RefSeq" id="WP_145058608.1">
    <property type="nucleotide sequence ID" value="NZ_CP036263.1"/>
</dbReference>
<protein>
    <recommendedName>
        <fullName evidence="4">Extracellular repeat protein, HAF family</fullName>
    </recommendedName>
</protein>
<dbReference type="InterPro" id="IPR022562">
    <property type="entry name" value="DUF3466"/>
</dbReference>
<name>A0A517MSM3_9BACT</name>
<dbReference type="EMBL" id="CP036263">
    <property type="protein sequence ID" value="QDS97881.1"/>
    <property type="molecule type" value="Genomic_DNA"/>
</dbReference>
<accession>A0A517MSM3</accession>
<proteinExistence type="predicted"/>
<reference evidence="2 3" key="1">
    <citation type="submission" date="2019-02" db="EMBL/GenBank/DDBJ databases">
        <title>Deep-cultivation of Planctomycetes and their phenomic and genomic characterization uncovers novel biology.</title>
        <authorList>
            <person name="Wiegand S."/>
            <person name="Jogler M."/>
            <person name="Boedeker C."/>
            <person name="Pinto D."/>
            <person name="Vollmers J."/>
            <person name="Rivas-Marin E."/>
            <person name="Kohn T."/>
            <person name="Peeters S.H."/>
            <person name="Heuer A."/>
            <person name="Rast P."/>
            <person name="Oberbeckmann S."/>
            <person name="Bunk B."/>
            <person name="Jeske O."/>
            <person name="Meyerdierks A."/>
            <person name="Storesund J.E."/>
            <person name="Kallscheuer N."/>
            <person name="Luecker S."/>
            <person name="Lage O.M."/>
            <person name="Pohl T."/>
            <person name="Merkel B.J."/>
            <person name="Hornburger P."/>
            <person name="Mueller R.-W."/>
            <person name="Bruemmer F."/>
            <person name="Labrenz M."/>
            <person name="Spormann A.M."/>
            <person name="Op den Camp H."/>
            <person name="Overmann J."/>
            <person name="Amann R."/>
            <person name="Jetten M.S.M."/>
            <person name="Mascher T."/>
            <person name="Medema M.H."/>
            <person name="Devos D.P."/>
            <person name="Kaster A.-K."/>
            <person name="Ovreas L."/>
            <person name="Rohde M."/>
            <person name="Galperin M.Y."/>
            <person name="Jogler C."/>
        </authorList>
    </citation>
    <scope>NUCLEOTIDE SEQUENCE [LARGE SCALE GENOMIC DNA]</scope>
    <source>
        <strain evidence="2 3">HG15A2</strain>
    </source>
</reference>
<evidence type="ECO:0008006" key="4">
    <source>
        <dbReference type="Google" id="ProtNLM"/>
    </source>
</evidence>
<keyword evidence="1" id="KW-0732">Signal</keyword>
<sequence precursor="true">MSRNVSPLFAVLIGATTFQFAAAVPHYDIRDLTPDGYTVSQAYDINSSGDAVGVAGTFANGPLEEAYFFYDHSAGTSTAFGVGTVSPREVTGFRSAAINDSGQIAGTAVFSDSSDRRGFVYSGGTSGAFTNLGTLPAATPSGNRPTSEAIDLNASGIATGYATSGRNNGDNRDAFVSTSNPIVDIDGDLTVATRDDRGRAINNAGLVVGSNEDTKATLFSGPTETVLLASTAYASEPSFAADLNESGQVVGWTDTTKEAFLYDSSGSVKILPQMGTGNGMSAKAINENGDIVGDGDSGRTGSARGYVYLADDATSYILEDHILDKTVPAVADLGDWGEIRVAWGINDDGWIVGLGRRQFTGNSFPTDRAYLLIPSTAPGDFDIDGDIDANDFLTWQRDDGTARGLATWQSNYGYGVSSTVVSTAVSTTVPEPTSCLLCLVVIGNWPVRRK</sequence>
<gene>
    <name evidence="2" type="ORF">HG15A2_11490</name>
</gene>
<dbReference type="AlphaFoldDB" id="A0A517MSM3"/>
<dbReference type="Pfam" id="PF11949">
    <property type="entry name" value="DUF3466"/>
    <property type="match status" value="1"/>
</dbReference>
<evidence type="ECO:0000256" key="1">
    <source>
        <dbReference type="SAM" id="SignalP"/>
    </source>
</evidence>
<feature type="chain" id="PRO_5021934464" description="Extracellular repeat protein, HAF family" evidence="1">
    <location>
        <begin position="22"/>
        <end position="450"/>
    </location>
</feature>
<evidence type="ECO:0000313" key="3">
    <source>
        <dbReference type="Proteomes" id="UP000319852"/>
    </source>
</evidence>
<dbReference type="OrthoDB" id="8333609at2"/>